<organism evidence="2 3">
    <name type="scientific">Phenylobacterium hankyongense</name>
    <dbReference type="NCBI Taxonomy" id="1813876"/>
    <lineage>
        <taxon>Bacteria</taxon>
        <taxon>Pseudomonadati</taxon>
        <taxon>Pseudomonadota</taxon>
        <taxon>Alphaproteobacteria</taxon>
        <taxon>Caulobacterales</taxon>
        <taxon>Caulobacteraceae</taxon>
        <taxon>Phenylobacterium</taxon>
    </lineage>
</organism>
<protein>
    <submittedName>
        <fullName evidence="2">Uncharacterized protein</fullName>
    </submittedName>
</protein>
<comment type="caution">
    <text evidence="2">The sequence shown here is derived from an EMBL/GenBank/DDBJ whole genome shotgun (WGS) entry which is preliminary data.</text>
</comment>
<feature type="transmembrane region" description="Helical" evidence="1">
    <location>
        <begin position="5"/>
        <end position="24"/>
    </location>
</feature>
<keyword evidence="1" id="KW-1133">Transmembrane helix</keyword>
<evidence type="ECO:0000313" key="3">
    <source>
        <dbReference type="Proteomes" id="UP000249842"/>
    </source>
</evidence>
<evidence type="ECO:0000313" key="2">
    <source>
        <dbReference type="EMBL" id="RAK58714.1"/>
    </source>
</evidence>
<keyword evidence="1" id="KW-0812">Transmembrane</keyword>
<dbReference type="AlphaFoldDB" id="A0A328AYP6"/>
<sequence>MLKTLGYLVSILSVVLLGAVAWQSAAEKPLMLACLIGGMATSVAGMFLRWTSYVREQKAEKTVGGKRPVRAEKAGVAQTRISK</sequence>
<keyword evidence="3" id="KW-1185">Reference proteome</keyword>
<dbReference type="EMBL" id="QFYP01000001">
    <property type="protein sequence ID" value="RAK58714.1"/>
    <property type="molecule type" value="Genomic_DNA"/>
</dbReference>
<dbReference type="RefSeq" id="WP_111456007.1">
    <property type="nucleotide sequence ID" value="NZ_QFYP01000001.1"/>
</dbReference>
<dbReference type="OrthoDB" id="7574866at2"/>
<accession>A0A328AYP6</accession>
<reference evidence="3" key="1">
    <citation type="submission" date="2018-05" db="EMBL/GenBank/DDBJ databases">
        <authorList>
            <person name="Li X."/>
        </authorList>
    </citation>
    <scope>NUCLEOTIDE SEQUENCE [LARGE SCALE GENOMIC DNA]</scope>
    <source>
        <strain evidence="3">HKS-05</strain>
    </source>
</reference>
<dbReference type="Proteomes" id="UP000249842">
    <property type="component" value="Unassembled WGS sequence"/>
</dbReference>
<evidence type="ECO:0000256" key="1">
    <source>
        <dbReference type="SAM" id="Phobius"/>
    </source>
</evidence>
<gene>
    <name evidence="2" type="ORF">DJ021_02305</name>
</gene>
<keyword evidence="1" id="KW-0472">Membrane</keyword>
<feature type="transmembrane region" description="Helical" evidence="1">
    <location>
        <begin position="30"/>
        <end position="48"/>
    </location>
</feature>
<proteinExistence type="predicted"/>
<name>A0A328AYP6_9CAUL</name>